<dbReference type="PANTHER" id="PTHR23077:SF171">
    <property type="entry name" value="NUCLEAR VALOSIN-CONTAINING PROTEIN-LIKE"/>
    <property type="match status" value="1"/>
</dbReference>
<dbReference type="InterPro" id="IPR050168">
    <property type="entry name" value="AAA_ATPase_domain"/>
</dbReference>
<dbReference type="Proteomes" id="UP000663877">
    <property type="component" value="Unassembled WGS sequence"/>
</dbReference>
<dbReference type="InterPro" id="IPR003960">
    <property type="entry name" value="ATPase_AAA_CS"/>
</dbReference>
<dbReference type="InterPro" id="IPR003959">
    <property type="entry name" value="ATPase_AAA_core"/>
</dbReference>
<feature type="region of interest" description="Disordered" evidence="4">
    <location>
        <begin position="2195"/>
        <end position="2223"/>
    </location>
</feature>
<dbReference type="Pfam" id="PF00004">
    <property type="entry name" value="AAA"/>
    <property type="match status" value="1"/>
</dbReference>
<protein>
    <recommendedName>
        <fullName evidence="5">AAA+ ATPase domain-containing protein</fullName>
    </recommendedName>
</protein>
<feature type="coiled-coil region" evidence="3">
    <location>
        <begin position="1830"/>
        <end position="1906"/>
    </location>
</feature>
<evidence type="ECO:0000259" key="5">
    <source>
        <dbReference type="SMART" id="SM00382"/>
    </source>
</evidence>
<accession>A0A814N1G3</accession>
<dbReference type="GO" id="GO:0016887">
    <property type="term" value="F:ATP hydrolysis activity"/>
    <property type="evidence" value="ECO:0007669"/>
    <property type="project" value="InterPro"/>
</dbReference>
<evidence type="ECO:0000313" key="6">
    <source>
        <dbReference type="EMBL" id="CAF1085429.1"/>
    </source>
</evidence>
<dbReference type="SMART" id="SM00382">
    <property type="entry name" value="AAA"/>
    <property type="match status" value="1"/>
</dbReference>
<evidence type="ECO:0000313" key="7">
    <source>
        <dbReference type="EMBL" id="CAF1175290.1"/>
    </source>
</evidence>
<feature type="compositionally biased region" description="Basic and acidic residues" evidence="4">
    <location>
        <begin position="1964"/>
        <end position="1985"/>
    </location>
</feature>
<keyword evidence="2" id="KW-0067">ATP-binding</keyword>
<keyword evidence="8" id="KW-1185">Reference proteome</keyword>
<name>A0A814N1G3_9BILA</name>
<keyword evidence="1" id="KW-0547">Nucleotide-binding</keyword>
<gene>
    <name evidence="6" type="ORF">BJG266_LOCUS20502</name>
    <name evidence="7" type="ORF">QVE165_LOCUS24358</name>
</gene>
<dbReference type="InterPro" id="IPR003593">
    <property type="entry name" value="AAA+_ATPase"/>
</dbReference>
<evidence type="ECO:0000256" key="2">
    <source>
        <dbReference type="ARBA" id="ARBA00022840"/>
    </source>
</evidence>
<proteinExistence type="predicted"/>
<comment type="caution">
    <text evidence="6">The sequence shown here is derived from an EMBL/GenBank/DDBJ whole genome shotgun (WGS) entry which is preliminary data.</text>
</comment>
<feature type="compositionally biased region" description="Basic and acidic residues" evidence="4">
    <location>
        <begin position="1489"/>
        <end position="1500"/>
    </location>
</feature>
<evidence type="ECO:0000256" key="3">
    <source>
        <dbReference type="SAM" id="Coils"/>
    </source>
</evidence>
<evidence type="ECO:0000313" key="8">
    <source>
        <dbReference type="Proteomes" id="UP000663832"/>
    </source>
</evidence>
<dbReference type="GO" id="GO:0005524">
    <property type="term" value="F:ATP binding"/>
    <property type="evidence" value="ECO:0007669"/>
    <property type="project" value="UniProtKB-KW"/>
</dbReference>
<evidence type="ECO:0000313" key="9">
    <source>
        <dbReference type="Proteomes" id="UP000663877"/>
    </source>
</evidence>
<evidence type="ECO:0000256" key="1">
    <source>
        <dbReference type="ARBA" id="ARBA00022741"/>
    </source>
</evidence>
<dbReference type="PROSITE" id="PS00674">
    <property type="entry name" value="AAA"/>
    <property type="match status" value="1"/>
</dbReference>
<dbReference type="EMBL" id="CAJNOI010000116">
    <property type="protein sequence ID" value="CAF1085429.1"/>
    <property type="molecule type" value="Genomic_DNA"/>
</dbReference>
<keyword evidence="3" id="KW-0175">Coiled coil</keyword>
<sequence>MATEYQSVFTFLNLTTSLTTIDRERMEKLRSSYDTIVKTSSVTTMGVNIDDQLKQLAQIFMLIDDATNIDHLKICVTASSIGVACEAIFAKYADMMIMEKRNAKKALQQSTASVTTNITDKQATNIVEYLSHIICQIIVKQNEPAVIGFIHNFLLSPVGEATSTPSTKTFAVLSPDTLVHGPLNPSSILDAFIRSQLMAKGGTINVGRPLTKFSLVEPITLVDEFDTWHFDQLRGLFELNLVSEKKQFPSIWRLASNAKIFFVLELPGGDRNNDQENVQTSRIIDRPSTASLEQFVEDVCEKENNGMASKWIGALRADDLFTFDHLANLKYNEWSELKVLTLNGRKVLKSYIDREKQTASDAKTAKSANTSGIQSHSELLAYLHQIKLYFHHILADLFADAQVPTPAKLDARCVHLSFDEMRKDGFADDGLFDEMKMFFLPLTMIEEDLAVDDSQWRFISQNNMREQQKLLERRKYLLTELSEKESEYYRHDDNVRRLRKEMHTNKQVSADENGEGYGNFSVSELLDINRQAMEQLDSDRNKLRTQLQAIEDLLSNIEQISMKRNDKSDKKKERDLIKPNRGFIMYGPPGTGKSDIMSKLSTRMGVNMVAPPIAAGELNRPLVGESERVILDICMRCHRTPYLMCCVSIDEIDSLAPKRTDDSSDGNVAKLSVLLSVIDGIKDVPNLMIFCATNRLHTMDEAFLRRMSGKFFVGRPSSRARKSILSGMKPWHLSPHLLENLTTATTNFSGAALRALRRLITVHCVDAQRINPRYQLDYRTMLQLTDTTARQYRILIGAETLPTLLLRTLVDDDQSFEDDQQPKPRFNDLPNKPRSLYTGKIIINLHARRIDIESILMQVGTDEREKVVYQEFLRDSETNLQELLERLTVYGKSRNVQLLQLIDLNLLSAESAYDEKDKFETLKERLDECAGYRRSMIVYDLDSLIGVNKSEGNSSMGRSTNFSLINQNVYTYVKDKFQTAYIEPSPMFSNTTENNNNDIVSTEKWSVMVIRDQFLLRQFCDDVQFTRTSSEIEEEEAQMRSADERIKCVQCNDYYIEPDNKMGVCMHHDGFVYDNHSLTLDHWGQRDAVERLLKEEAAAIQMSLKTPLSPEEKERMEREKLRFKYICCNQTVQTASSMGGCKKGKHSPPNMTLLEWEYACDNHKDYQDKRLNLLRNKLILIMATNRKIKEEEERLQAANIRLLRELELSQMSDADEQIARQEFAMFDEMKSELEILNRDNEERIHELDAEIQDMNQDIDTAESELNQLNEQLERFRIDKEIQDKDFHQMTARLSKQTDELERTEEELLKFRRQELELAVECDKWQTTLIQQQELITEEKQRVADLGQQMAVLENNKRLLEKRSAELTEELKAAETEQVALQQELAKIDAERVPLEQQTKRLQQELAALQRVVQQQTEKIRQTQEEMAQCEQEINALNTRIQELEQAKQQSENEIRGLEQLIERIEEMIVQAETQQREIEKLIQQKNEQKQAAEQEQHAAESEAQQLQQAVESLNSELQEAQNRLATAIGELNECEEKIREAENEITKLKELVEQIEEEVETAKTELTDLTEQHEAKQTEVTEAEAEKVKLEATLTKKQKELQEATEEVTKLEQAVAETKSKLDEATTLLNQNTETLRKEEQNELDKKKELDDQQKIVNDAKKEEDNCTNAENAAKKTMDAAILTEQTEQAAVQAANAALLQAQNALKLAQFDEKIARDNKNNSAINEKVGIVRTATQAVHTCEQNKQAADFKLSQASAKRQEATADHQSVIDKTRQAKQKHELEKKTLMTKDNEWNRQIGIKKAAERQVNAQKEVVTTATDDHKEVKGKLDTAKEQKTTKTNEFNDAEAEVQKQTEKITKLTKEATELETKETQAKETLTNTENKLKEAQEKQNVAEENLKTNTEQLRASQRAVQEAGAAAGQKQQALGAKQAEHAAKQGAAQQAKNNVAVIGQDIALADANKEELENEKRKRENALRREREKSQKLNAEQDQLKAKVEQTQQQKQQHARQVQDLKNQLDTQNGAMMEKSNEVDSAKADLQAKEQHKAQLQSQRDERTARFEQVKIQIRENEQGLQENGRNMKQMAQTIQKLEVDKQTNARTAAETEQHLRQRNERLQQLSNQVGQRQQVYDELQKRNNKITVDVEQRQVAKERLEKNAEEVHNQWTSKRIWLTTAMKNVTQFQQDINNIKLTSRQQQQQERQNMNLHHTNDIRRQQQQVRRN</sequence>
<dbReference type="Gene3D" id="1.10.287.1490">
    <property type="match status" value="1"/>
</dbReference>
<feature type="region of interest" description="Disordered" evidence="4">
    <location>
        <begin position="1964"/>
        <end position="2012"/>
    </location>
</feature>
<feature type="compositionally biased region" description="Basic and acidic residues" evidence="4">
    <location>
        <begin position="2029"/>
        <end position="2058"/>
    </location>
</feature>
<feature type="region of interest" description="Disordered" evidence="4">
    <location>
        <begin position="1489"/>
        <end position="1509"/>
    </location>
</feature>
<organism evidence="6 9">
    <name type="scientific">Adineta steineri</name>
    <dbReference type="NCBI Taxonomy" id="433720"/>
    <lineage>
        <taxon>Eukaryota</taxon>
        <taxon>Metazoa</taxon>
        <taxon>Spiralia</taxon>
        <taxon>Gnathifera</taxon>
        <taxon>Rotifera</taxon>
        <taxon>Eurotatoria</taxon>
        <taxon>Bdelloidea</taxon>
        <taxon>Adinetida</taxon>
        <taxon>Adinetidae</taxon>
        <taxon>Adineta</taxon>
    </lineage>
</organism>
<dbReference type="OrthoDB" id="10027642at2759"/>
<dbReference type="SUPFAM" id="SSF52540">
    <property type="entry name" value="P-loop containing nucleoside triphosphate hydrolases"/>
    <property type="match status" value="1"/>
</dbReference>
<dbReference type="EMBL" id="CAJNOM010000170">
    <property type="protein sequence ID" value="CAF1175290.1"/>
    <property type="molecule type" value="Genomic_DNA"/>
</dbReference>
<feature type="domain" description="AAA+ ATPase" evidence="5">
    <location>
        <begin position="579"/>
        <end position="717"/>
    </location>
</feature>
<dbReference type="Gene3D" id="3.40.50.300">
    <property type="entry name" value="P-loop containing nucleotide triphosphate hydrolases"/>
    <property type="match status" value="1"/>
</dbReference>
<evidence type="ECO:0000256" key="4">
    <source>
        <dbReference type="SAM" id="MobiDB-lite"/>
    </source>
</evidence>
<feature type="coiled-coil region" evidence="3">
    <location>
        <begin position="533"/>
        <end position="560"/>
    </location>
</feature>
<feature type="compositionally biased region" description="Low complexity" evidence="4">
    <location>
        <begin position="2000"/>
        <end position="2012"/>
    </location>
</feature>
<feature type="coiled-coil region" evidence="3">
    <location>
        <begin position="1025"/>
        <end position="1052"/>
    </location>
</feature>
<dbReference type="Proteomes" id="UP000663832">
    <property type="component" value="Unassembled WGS sequence"/>
</dbReference>
<dbReference type="PANTHER" id="PTHR23077">
    <property type="entry name" value="AAA-FAMILY ATPASE"/>
    <property type="match status" value="1"/>
</dbReference>
<dbReference type="InterPro" id="IPR027417">
    <property type="entry name" value="P-loop_NTPase"/>
</dbReference>
<reference evidence="6" key="1">
    <citation type="submission" date="2021-02" db="EMBL/GenBank/DDBJ databases">
        <authorList>
            <person name="Nowell W R."/>
        </authorList>
    </citation>
    <scope>NUCLEOTIDE SEQUENCE</scope>
</reference>
<feature type="region of interest" description="Disordered" evidence="4">
    <location>
        <begin position="2028"/>
        <end position="2058"/>
    </location>
</feature>